<name>A0A5C6B820_9BACT</name>
<sequence length="108" mass="11510">MIVSISIVAVILVLALASVIRTTETESTDNQDDFCQDCGTELGYDDGPKNGSLLPDGRTVCHACLLYQIQVKNNGSGRTNNFAATEHSARSNVCKQSVVASGSNRSLF</sequence>
<proteinExistence type="predicted"/>
<comment type="caution">
    <text evidence="1">The sequence shown here is derived from an EMBL/GenBank/DDBJ whole genome shotgun (WGS) entry which is preliminary data.</text>
</comment>
<dbReference type="Proteomes" id="UP000320176">
    <property type="component" value="Unassembled WGS sequence"/>
</dbReference>
<dbReference type="RefSeq" id="WP_146518461.1">
    <property type="nucleotide sequence ID" value="NZ_CP151726.1"/>
</dbReference>
<reference evidence="1 2" key="1">
    <citation type="submission" date="2019-02" db="EMBL/GenBank/DDBJ databases">
        <title>Deep-cultivation of Planctomycetes and their phenomic and genomic characterization uncovers novel biology.</title>
        <authorList>
            <person name="Wiegand S."/>
            <person name="Jogler M."/>
            <person name="Boedeker C."/>
            <person name="Pinto D."/>
            <person name="Vollmers J."/>
            <person name="Rivas-Marin E."/>
            <person name="Kohn T."/>
            <person name="Peeters S.H."/>
            <person name="Heuer A."/>
            <person name="Rast P."/>
            <person name="Oberbeckmann S."/>
            <person name="Bunk B."/>
            <person name="Jeske O."/>
            <person name="Meyerdierks A."/>
            <person name="Storesund J.E."/>
            <person name="Kallscheuer N."/>
            <person name="Luecker S."/>
            <person name="Lage O.M."/>
            <person name="Pohl T."/>
            <person name="Merkel B.J."/>
            <person name="Hornburger P."/>
            <person name="Mueller R.-W."/>
            <person name="Bruemmer F."/>
            <person name="Labrenz M."/>
            <person name="Spormann A.M."/>
            <person name="Op Den Camp H."/>
            <person name="Overmann J."/>
            <person name="Amann R."/>
            <person name="Jetten M.S.M."/>
            <person name="Mascher T."/>
            <person name="Medema M.H."/>
            <person name="Devos D.P."/>
            <person name="Kaster A.-K."/>
            <person name="Ovreas L."/>
            <person name="Rohde M."/>
            <person name="Galperin M.Y."/>
            <person name="Jogler C."/>
        </authorList>
    </citation>
    <scope>NUCLEOTIDE SEQUENCE [LARGE SCALE GENOMIC DNA]</scope>
    <source>
        <strain evidence="1 2">Pla52n</strain>
    </source>
</reference>
<keyword evidence="2" id="KW-1185">Reference proteome</keyword>
<protein>
    <submittedName>
        <fullName evidence="1">Uncharacterized protein</fullName>
    </submittedName>
</protein>
<organism evidence="1 2">
    <name type="scientific">Stieleria varia</name>
    <dbReference type="NCBI Taxonomy" id="2528005"/>
    <lineage>
        <taxon>Bacteria</taxon>
        <taxon>Pseudomonadati</taxon>
        <taxon>Planctomycetota</taxon>
        <taxon>Planctomycetia</taxon>
        <taxon>Pirellulales</taxon>
        <taxon>Pirellulaceae</taxon>
        <taxon>Stieleria</taxon>
    </lineage>
</organism>
<evidence type="ECO:0000313" key="2">
    <source>
        <dbReference type="Proteomes" id="UP000320176"/>
    </source>
</evidence>
<accession>A0A5C6B820</accession>
<dbReference type="AlphaFoldDB" id="A0A5C6B820"/>
<dbReference type="EMBL" id="SJPN01000001">
    <property type="protein sequence ID" value="TWU08415.1"/>
    <property type="molecule type" value="Genomic_DNA"/>
</dbReference>
<gene>
    <name evidence="1" type="ORF">Pla52n_09980</name>
</gene>
<evidence type="ECO:0000313" key="1">
    <source>
        <dbReference type="EMBL" id="TWU08415.1"/>
    </source>
</evidence>